<evidence type="ECO:0000313" key="4">
    <source>
        <dbReference type="Proteomes" id="UP000502665"/>
    </source>
</evidence>
<evidence type="ECO:0000256" key="1">
    <source>
        <dbReference type="SAM" id="MobiDB-lite"/>
    </source>
</evidence>
<evidence type="ECO:0000256" key="2">
    <source>
        <dbReference type="SAM" id="Phobius"/>
    </source>
</evidence>
<evidence type="ECO:0008006" key="5">
    <source>
        <dbReference type="Google" id="ProtNLM"/>
    </source>
</evidence>
<keyword evidence="4" id="KW-1185">Reference proteome</keyword>
<gene>
    <name evidence="3" type="ORF">G9272_18055</name>
</gene>
<feature type="compositionally biased region" description="Gly residues" evidence="1">
    <location>
        <begin position="66"/>
        <end position="77"/>
    </location>
</feature>
<dbReference type="InterPro" id="IPR047789">
    <property type="entry name" value="CU044_5270-like"/>
</dbReference>
<dbReference type="NCBIfam" id="NF038083">
    <property type="entry name" value="CU044_5270_fam"/>
    <property type="match status" value="1"/>
</dbReference>
<evidence type="ECO:0000313" key="3">
    <source>
        <dbReference type="EMBL" id="QJT01978.1"/>
    </source>
</evidence>
<dbReference type="AlphaFoldDB" id="A0A6M4WPB8"/>
<protein>
    <recommendedName>
        <fullName evidence="5">CU044_5270 family protein</fullName>
    </recommendedName>
</protein>
<keyword evidence="2" id="KW-1133">Transmembrane helix</keyword>
<feature type="compositionally biased region" description="Low complexity" evidence="1">
    <location>
        <begin position="53"/>
        <end position="65"/>
    </location>
</feature>
<reference evidence="3" key="1">
    <citation type="submission" date="2020-03" db="EMBL/GenBank/DDBJ databases">
        <title>Molecular networking-based the target discovery of potent antiproliferative macrolactams: 5/6/7/16 polycyclic ansamycins and glycosylated trienomycin from Streptomyces cacaoi subsp. asoensis.</title>
        <authorList>
            <person name="Liu L.-L."/>
        </authorList>
    </citation>
    <scope>NUCLEOTIDE SEQUENCE [LARGE SCALE GENOMIC DNA]</scope>
    <source>
        <strain evidence="3">H2S5</strain>
    </source>
</reference>
<feature type="region of interest" description="Disordered" evidence="1">
    <location>
        <begin position="367"/>
        <end position="388"/>
    </location>
</feature>
<dbReference type="RefSeq" id="WP_171397526.1">
    <property type="nucleotide sequence ID" value="NZ_CP049838.1"/>
</dbReference>
<keyword evidence="2" id="KW-0472">Membrane</keyword>
<dbReference type="EMBL" id="CP049838">
    <property type="protein sequence ID" value="QJT01978.1"/>
    <property type="molecule type" value="Genomic_DNA"/>
</dbReference>
<name>A0A6M4WPB8_9ACTN</name>
<dbReference type="Proteomes" id="UP000502665">
    <property type="component" value="Chromosome"/>
</dbReference>
<keyword evidence="2" id="KW-0812">Transmembrane</keyword>
<feature type="transmembrane region" description="Helical" evidence="2">
    <location>
        <begin position="93"/>
        <end position="115"/>
    </location>
</feature>
<feature type="region of interest" description="Disordered" evidence="1">
    <location>
        <begin position="50"/>
        <end position="84"/>
    </location>
</feature>
<feature type="compositionally biased region" description="Basic and acidic residues" evidence="1">
    <location>
        <begin position="370"/>
        <end position="388"/>
    </location>
</feature>
<sequence>MNATPAGSEQEERAELEELARLLPAGPVEQVLSPGRRSHHKDVLMQLIDRDSGSGSLSGSRSSAGAGAGTRAGGRVGYGDPARPRLPRLSRPVLVAGSVAVAVALAAGLTVGIGAGRGDGGAAARPGASSTAGGSRGAVVTLDRIAAVALRTDVEPVGDGQFVYVRSRGAGNEGVFDGPVELGKMHERQVWFSQRQGPVIDVGLIREYGQDWPIEIGVPDGTDPKDAAVPAGFDRPTYAWLASLPTDPDALLKLLYAGTRVEQGEDKDQEVFGRIGDLIGEQIMPSATAAAFYKATARIPGVTEVADAVDAVGRHGIAIAREDTRHGTRTEWIFDPGTLDYLGVRTVFSRDTERAKAGTVDNTSAVLERGVVDKSGQEPGERRRAGRG</sequence>
<proteinExistence type="predicted"/>
<organism evidence="3 4">
    <name type="scientific">Streptomyces asoensis</name>
    <dbReference type="NCBI Taxonomy" id="249586"/>
    <lineage>
        <taxon>Bacteria</taxon>
        <taxon>Bacillati</taxon>
        <taxon>Actinomycetota</taxon>
        <taxon>Actinomycetes</taxon>
        <taxon>Kitasatosporales</taxon>
        <taxon>Streptomycetaceae</taxon>
        <taxon>Streptomyces</taxon>
    </lineage>
</organism>
<accession>A0A6M4WPB8</accession>